<dbReference type="AlphaFoldDB" id="A0A8B7BHZ1"/>
<sequence>MNLDLALYVDEPPIPTESSSPTDKASYERWEQSNRLSLILIKSHISKGIRGSIPDYYKAKDFMKAIEEQFINSNKALASTLIKKLSDMRHNGSKGVRQHNMEIRDIAAQLRGLET</sequence>
<dbReference type="Pfam" id="PF14223">
    <property type="entry name" value="Retrotran_gag_2"/>
    <property type="match status" value="1"/>
</dbReference>
<dbReference type="KEGG" id="pda:103697225"/>
<proteinExistence type="predicted"/>
<name>A0A8B7BHZ1_PHODC</name>
<protein>
    <submittedName>
        <fullName evidence="3">Uncharacterized protein LOC103697225</fullName>
    </submittedName>
</protein>
<dbReference type="Proteomes" id="UP000228380">
    <property type="component" value="Unplaced"/>
</dbReference>
<evidence type="ECO:0000313" key="2">
    <source>
        <dbReference type="Proteomes" id="UP000228380"/>
    </source>
</evidence>
<dbReference type="OrthoDB" id="1929566at2759"/>
<evidence type="ECO:0000313" key="3">
    <source>
        <dbReference type="RefSeq" id="XP_008777266.1"/>
    </source>
</evidence>
<feature type="region of interest" description="Disordered" evidence="1">
    <location>
        <begin position="9"/>
        <end position="28"/>
    </location>
</feature>
<reference evidence="3" key="1">
    <citation type="submission" date="2025-08" db="UniProtKB">
        <authorList>
            <consortium name="RefSeq"/>
        </authorList>
    </citation>
    <scope>IDENTIFICATION</scope>
    <source>
        <tissue evidence="3">Young leaves</tissue>
    </source>
</reference>
<accession>A0A8B7BHZ1</accession>
<evidence type="ECO:0000256" key="1">
    <source>
        <dbReference type="SAM" id="MobiDB-lite"/>
    </source>
</evidence>
<gene>
    <name evidence="3" type="primary">LOC103697225</name>
</gene>
<dbReference type="GeneID" id="103697225"/>
<keyword evidence="2" id="KW-1185">Reference proteome</keyword>
<dbReference type="RefSeq" id="XP_008777266.1">
    <property type="nucleotide sequence ID" value="XM_008779044.1"/>
</dbReference>
<organism evidence="2 3">
    <name type="scientific">Phoenix dactylifera</name>
    <name type="common">Date palm</name>
    <dbReference type="NCBI Taxonomy" id="42345"/>
    <lineage>
        <taxon>Eukaryota</taxon>
        <taxon>Viridiplantae</taxon>
        <taxon>Streptophyta</taxon>
        <taxon>Embryophyta</taxon>
        <taxon>Tracheophyta</taxon>
        <taxon>Spermatophyta</taxon>
        <taxon>Magnoliopsida</taxon>
        <taxon>Liliopsida</taxon>
        <taxon>Arecaceae</taxon>
        <taxon>Coryphoideae</taxon>
        <taxon>Phoeniceae</taxon>
        <taxon>Phoenix</taxon>
    </lineage>
</organism>